<dbReference type="InterPro" id="IPR014284">
    <property type="entry name" value="RNA_pol_sigma-70_dom"/>
</dbReference>
<evidence type="ECO:0000256" key="3">
    <source>
        <dbReference type="ARBA" id="ARBA00023082"/>
    </source>
</evidence>
<dbReference type="Proteomes" id="UP000094197">
    <property type="component" value="Chromosome 1"/>
</dbReference>
<evidence type="ECO:0000256" key="1">
    <source>
        <dbReference type="ARBA" id="ARBA00010641"/>
    </source>
</evidence>
<keyword evidence="3" id="KW-0731">Sigma factor</keyword>
<dbReference type="InterPro" id="IPR013325">
    <property type="entry name" value="RNA_pol_sigma_r2"/>
</dbReference>
<dbReference type="RefSeq" id="WP_069608093.1">
    <property type="nucleotide sequence ID" value="NZ_CP015217.1"/>
</dbReference>
<evidence type="ECO:0000313" key="8">
    <source>
        <dbReference type="Proteomes" id="UP000094197"/>
    </source>
</evidence>
<dbReference type="SUPFAM" id="SSF88659">
    <property type="entry name" value="Sigma3 and sigma4 domains of RNA polymerase sigma factors"/>
    <property type="match status" value="1"/>
</dbReference>
<evidence type="ECO:0000259" key="5">
    <source>
        <dbReference type="Pfam" id="PF04542"/>
    </source>
</evidence>
<dbReference type="OrthoDB" id="340239at2"/>
<dbReference type="PANTHER" id="PTHR43133">
    <property type="entry name" value="RNA POLYMERASE ECF-TYPE SIGMA FACTO"/>
    <property type="match status" value="1"/>
</dbReference>
<feature type="domain" description="RNA polymerase sigma factor 70 region 4 type 2" evidence="6">
    <location>
        <begin position="115"/>
        <end position="158"/>
    </location>
</feature>
<sequence>MSENSEVRTFDFDGLYSRNYEKIFRFLMSKGASREEAEEICQETFIKVLHHWENFDSSKGSESSWMITIAKNQFYDLVRKKNSTQNKEIGNSQKFIESIAQDGRENEDETFQLDLLKESLENLPALEKNIIQLRYIKKHTIKETAELLGISVRTVNRKTYASLTVLRLRLQRSDFGLEI</sequence>
<dbReference type="InterPro" id="IPR013324">
    <property type="entry name" value="RNA_pol_sigma_r3/r4-like"/>
</dbReference>
<gene>
    <name evidence="7" type="ORF">A0128_14085</name>
</gene>
<dbReference type="NCBIfam" id="TIGR02937">
    <property type="entry name" value="sigma70-ECF"/>
    <property type="match status" value="1"/>
</dbReference>
<name>A0A1D7UZ57_9LEPT</name>
<comment type="similarity">
    <text evidence="1">Belongs to the sigma-70 factor family. ECF subfamily.</text>
</comment>
<keyword evidence="2" id="KW-0805">Transcription regulation</keyword>
<dbReference type="Gene3D" id="1.10.10.10">
    <property type="entry name" value="Winged helix-like DNA-binding domain superfamily/Winged helix DNA-binding domain"/>
    <property type="match status" value="1"/>
</dbReference>
<feature type="domain" description="RNA polymerase sigma-70 region 2" evidence="5">
    <location>
        <begin position="15"/>
        <end position="82"/>
    </location>
</feature>
<dbReference type="GO" id="GO:0003677">
    <property type="term" value="F:DNA binding"/>
    <property type="evidence" value="ECO:0007669"/>
    <property type="project" value="InterPro"/>
</dbReference>
<accession>A0A1D7UZ57</accession>
<dbReference type="GO" id="GO:0006352">
    <property type="term" value="P:DNA-templated transcription initiation"/>
    <property type="evidence" value="ECO:0007669"/>
    <property type="project" value="InterPro"/>
</dbReference>
<dbReference type="Pfam" id="PF08281">
    <property type="entry name" value="Sigma70_r4_2"/>
    <property type="match status" value="1"/>
</dbReference>
<evidence type="ECO:0000259" key="6">
    <source>
        <dbReference type="Pfam" id="PF08281"/>
    </source>
</evidence>
<dbReference type="EMBL" id="CP015217">
    <property type="protein sequence ID" value="AOP34875.1"/>
    <property type="molecule type" value="Genomic_DNA"/>
</dbReference>
<dbReference type="Pfam" id="PF04542">
    <property type="entry name" value="Sigma70_r2"/>
    <property type="match status" value="1"/>
</dbReference>
<dbReference type="Gene3D" id="1.10.1740.10">
    <property type="match status" value="1"/>
</dbReference>
<keyword evidence="8" id="KW-1185">Reference proteome</keyword>
<evidence type="ECO:0000256" key="4">
    <source>
        <dbReference type="ARBA" id="ARBA00023163"/>
    </source>
</evidence>
<protein>
    <submittedName>
        <fullName evidence="7">RNA polymerase subunit sigma-70</fullName>
    </submittedName>
</protein>
<keyword evidence="4" id="KW-0804">Transcription</keyword>
<dbReference type="InterPro" id="IPR007627">
    <property type="entry name" value="RNA_pol_sigma70_r2"/>
</dbReference>
<evidence type="ECO:0000313" key="7">
    <source>
        <dbReference type="EMBL" id="AOP34875.1"/>
    </source>
</evidence>
<dbReference type="InterPro" id="IPR036388">
    <property type="entry name" value="WH-like_DNA-bd_sf"/>
</dbReference>
<proteinExistence type="inferred from homology"/>
<dbReference type="PANTHER" id="PTHR43133:SF46">
    <property type="entry name" value="RNA POLYMERASE SIGMA-70 FACTOR ECF SUBFAMILY"/>
    <property type="match status" value="1"/>
</dbReference>
<reference evidence="7 8" key="1">
    <citation type="submission" date="2016-04" db="EMBL/GenBank/DDBJ databases">
        <title>Complete genome seqeunce of Leptospira alstonii serovar Room22.</title>
        <authorList>
            <person name="Nally J.E."/>
            <person name="Bayles D.O."/>
            <person name="Hurley D."/>
            <person name="Fanning S."/>
            <person name="McMahon B.J."/>
            <person name="Arent Z."/>
        </authorList>
    </citation>
    <scope>NUCLEOTIDE SEQUENCE [LARGE SCALE GENOMIC DNA]</scope>
    <source>
        <strain evidence="7 8">GWTS #1</strain>
    </source>
</reference>
<dbReference type="CDD" id="cd06171">
    <property type="entry name" value="Sigma70_r4"/>
    <property type="match status" value="1"/>
</dbReference>
<dbReference type="KEGG" id="laj:A0128_14085"/>
<dbReference type="SUPFAM" id="SSF88946">
    <property type="entry name" value="Sigma2 domain of RNA polymerase sigma factors"/>
    <property type="match status" value="1"/>
</dbReference>
<dbReference type="InterPro" id="IPR013249">
    <property type="entry name" value="RNA_pol_sigma70_r4_t2"/>
</dbReference>
<dbReference type="GO" id="GO:0016987">
    <property type="term" value="F:sigma factor activity"/>
    <property type="evidence" value="ECO:0007669"/>
    <property type="project" value="UniProtKB-KW"/>
</dbReference>
<dbReference type="AlphaFoldDB" id="A0A1D7UZ57"/>
<organism evidence="7 8">
    <name type="scientific">Leptospira tipperaryensis</name>
    <dbReference type="NCBI Taxonomy" id="2564040"/>
    <lineage>
        <taxon>Bacteria</taxon>
        <taxon>Pseudomonadati</taxon>
        <taxon>Spirochaetota</taxon>
        <taxon>Spirochaetia</taxon>
        <taxon>Leptospirales</taxon>
        <taxon>Leptospiraceae</taxon>
        <taxon>Leptospira</taxon>
    </lineage>
</organism>
<dbReference type="InterPro" id="IPR039425">
    <property type="entry name" value="RNA_pol_sigma-70-like"/>
</dbReference>
<evidence type="ECO:0000256" key="2">
    <source>
        <dbReference type="ARBA" id="ARBA00023015"/>
    </source>
</evidence>